<evidence type="ECO:0000256" key="2">
    <source>
        <dbReference type="ARBA" id="ARBA00005011"/>
    </source>
</evidence>
<evidence type="ECO:0000256" key="10">
    <source>
        <dbReference type="ARBA" id="ARBA00047481"/>
    </source>
</evidence>
<evidence type="ECO:0000256" key="9">
    <source>
        <dbReference type="ARBA" id="ARBA00023102"/>
    </source>
</evidence>
<dbReference type="InterPro" id="IPR005861">
    <property type="entry name" value="HisP_aminotrans"/>
</dbReference>
<dbReference type="PANTHER" id="PTHR42885:SF2">
    <property type="entry name" value="HISTIDINOL-PHOSPHATE AMINOTRANSFERASE"/>
    <property type="match status" value="1"/>
</dbReference>
<evidence type="ECO:0000256" key="3">
    <source>
        <dbReference type="ARBA" id="ARBA00007970"/>
    </source>
</evidence>
<name>A0A1H7H709_9GAMM</name>
<keyword evidence="8 11" id="KW-0663">Pyridoxal phosphate</keyword>
<dbReference type="EC" id="2.6.1.9" evidence="11"/>
<evidence type="ECO:0000259" key="12">
    <source>
        <dbReference type="Pfam" id="PF00155"/>
    </source>
</evidence>
<keyword evidence="5 11" id="KW-0032">Aminotransferase</keyword>
<dbReference type="AlphaFoldDB" id="A0A1H7H709"/>
<feature type="modified residue" description="N6-(pyridoxal phosphate)lysine" evidence="11">
    <location>
        <position position="218"/>
    </location>
</feature>
<keyword evidence="9 11" id="KW-0368">Histidine biosynthesis</keyword>
<dbReference type="SUPFAM" id="SSF53383">
    <property type="entry name" value="PLP-dependent transferases"/>
    <property type="match status" value="1"/>
</dbReference>
<proteinExistence type="inferred from homology"/>
<gene>
    <name evidence="11" type="primary">hisC</name>
    <name evidence="13" type="ORF">SAMN05444515_10286</name>
</gene>
<dbReference type="HAMAP" id="MF_01023">
    <property type="entry name" value="HisC_aminotrans_2"/>
    <property type="match status" value="1"/>
</dbReference>
<dbReference type="OrthoDB" id="9809616at2"/>
<dbReference type="GO" id="GO:0030170">
    <property type="term" value="F:pyridoxal phosphate binding"/>
    <property type="evidence" value="ECO:0007669"/>
    <property type="project" value="InterPro"/>
</dbReference>
<evidence type="ECO:0000313" key="14">
    <source>
        <dbReference type="Proteomes" id="UP000199256"/>
    </source>
</evidence>
<comment type="similarity">
    <text evidence="3 11">Belongs to the class-II pyridoxal-phosphate-dependent aminotransferase family. Histidinol-phosphate aminotransferase subfamily.</text>
</comment>
<dbReference type="InterPro" id="IPR015424">
    <property type="entry name" value="PyrdxlP-dep_Trfase"/>
</dbReference>
<dbReference type="GO" id="GO:0004400">
    <property type="term" value="F:histidinol-phosphate transaminase activity"/>
    <property type="evidence" value="ECO:0007669"/>
    <property type="project" value="UniProtKB-UniRule"/>
</dbReference>
<dbReference type="EMBL" id="FOAA01000002">
    <property type="protein sequence ID" value="SEK46213.1"/>
    <property type="molecule type" value="Genomic_DNA"/>
</dbReference>
<dbReference type="STRING" id="1396821.SAMN05444515_10286"/>
<dbReference type="NCBIfam" id="TIGR01141">
    <property type="entry name" value="hisC"/>
    <property type="match status" value="1"/>
</dbReference>
<dbReference type="Gene3D" id="3.40.640.10">
    <property type="entry name" value="Type I PLP-dependent aspartate aminotransferase-like (Major domain)"/>
    <property type="match status" value="1"/>
</dbReference>
<evidence type="ECO:0000256" key="6">
    <source>
        <dbReference type="ARBA" id="ARBA00022605"/>
    </source>
</evidence>
<keyword evidence="14" id="KW-1185">Reference proteome</keyword>
<dbReference type="UniPathway" id="UPA00031">
    <property type="reaction ID" value="UER00012"/>
</dbReference>
<evidence type="ECO:0000256" key="1">
    <source>
        <dbReference type="ARBA" id="ARBA00001933"/>
    </source>
</evidence>
<evidence type="ECO:0000256" key="11">
    <source>
        <dbReference type="HAMAP-Rule" id="MF_01023"/>
    </source>
</evidence>
<evidence type="ECO:0000256" key="5">
    <source>
        <dbReference type="ARBA" id="ARBA00022576"/>
    </source>
</evidence>
<keyword evidence="6 11" id="KW-0028">Amino-acid biosynthesis</keyword>
<dbReference type="Pfam" id="PF00155">
    <property type="entry name" value="Aminotran_1_2"/>
    <property type="match status" value="1"/>
</dbReference>
<dbReference type="InterPro" id="IPR015421">
    <property type="entry name" value="PyrdxlP-dep_Trfase_major"/>
</dbReference>
<evidence type="ECO:0000256" key="4">
    <source>
        <dbReference type="ARBA" id="ARBA00011738"/>
    </source>
</evidence>
<evidence type="ECO:0000313" key="13">
    <source>
        <dbReference type="EMBL" id="SEK46213.1"/>
    </source>
</evidence>
<dbReference type="InterPro" id="IPR015422">
    <property type="entry name" value="PyrdxlP-dep_Trfase_small"/>
</dbReference>
<accession>A0A1H7H709</accession>
<comment type="catalytic activity">
    <reaction evidence="10 11">
        <text>L-histidinol phosphate + 2-oxoglutarate = 3-(imidazol-4-yl)-2-oxopropyl phosphate + L-glutamate</text>
        <dbReference type="Rhea" id="RHEA:23744"/>
        <dbReference type="ChEBI" id="CHEBI:16810"/>
        <dbReference type="ChEBI" id="CHEBI:29985"/>
        <dbReference type="ChEBI" id="CHEBI:57766"/>
        <dbReference type="ChEBI" id="CHEBI:57980"/>
        <dbReference type="EC" id="2.6.1.9"/>
    </reaction>
</comment>
<evidence type="ECO:0000256" key="8">
    <source>
        <dbReference type="ARBA" id="ARBA00022898"/>
    </source>
</evidence>
<protein>
    <recommendedName>
        <fullName evidence="11">Histidinol-phosphate aminotransferase</fullName>
        <ecNumber evidence="11">2.6.1.9</ecNumber>
    </recommendedName>
    <alternativeName>
        <fullName evidence="11">Imidazole acetol-phosphate transaminase</fullName>
    </alternativeName>
</protein>
<dbReference type="GO" id="GO:0000105">
    <property type="term" value="P:L-histidine biosynthetic process"/>
    <property type="evidence" value="ECO:0007669"/>
    <property type="project" value="UniProtKB-UniRule"/>
</dbReference>
<dbReference type="RefSeq" id="WP_090250759.1">
    <property type="nucleotide sequence ID" value="NZ_FOAA01000002.1"/>
</dbReference>
<comment type="subunit">
    <text evidence="4 11">Homodimer.</text>
</comment>
<evidence type="ECO:0000256" key="7">
    <source>
        <dbReference type="ARBA" id="ARBA00022679"/>
    </source>
</evidence>
<keyword evidence="7 11" id="KW-0808">Transferase</keyword>
<dbReference type="PANTHER" id="PTHR42885">
    <property type="entry name" value="HISTIDINOL-PHOSPHATE AMINOTRANSFERASE-RELATED"/>
    <property type="match status" value="1"/>
</dbReference>
<sequence length="362" mass="39926">MTATMPADLIRPQIRALSAYPVPSSQGLVKLDAMENPYEWPASLQTAWAERLSTVAMNRYPDPQGTRLALALRRVMQVPESARVMLGNGSDELIQILLMAVASPGRVIMAPEPGFVMYRMIALWLGLEFVGVPLNEDFSLDRPAMERALDTHQPAVLFLAYPNNPTGNRWSRRDVEALLDRAPGLVVLDEAYGPFADDSFLPDVGRFERLLVMRTVSKLGLAGLRLGYLCGPPSWMDELEKVRLPYNVNVLTQVAAEFALDHHEVLDQQAAAIRRDREPLSQALEGMPGVTPFPSEANFILFRVPQGKGRQVFEGIRDRGVLIKDLSGQGGLLADCLRVTVGTPEENQHFLKALEGSLASAT</sequence>
<organism evidence="13 14">
    <name type="scientific">Ectothiorhodospira marina</name>
    <dbReference type="NCBI Taxonomy" id="1396821"/>
    <lineage>
        <taxon>Bacteria</taxon>
        <taxon>Pseudomonadati</taxon>
        <taxon>Pseudomonadota</taxon>
        <taxon>Gammaproteobacteria</taxon>
        <taxon>Chromatiales</taxon>
        <taxon>Ectothiorhodospiraceae</taxon>
        <taxon>Ectothiorhodospira</taxon>
    </lineage>
</organism>
<dbReference type="Proteomes" id="UP000199256">
    <property type="component" value="Unassembled WGS sequence"/>
</dbReference>
<reference evidence="14" key="1">
    <citation type="submission" date="2016-10" db="EMBL/GenBank/DDBJ databases">
        <authorList>
            <person name="Varghese N."/>
            <person name="Submissions S."/>
        </authorList>
    </citation>
    <scope>NUCLEOTIDE SEQUENCE [LARGE SCALE GENOMIC DNA]</scope>
    <source>
        <strain evidence="14">DSM 241</strain>
    </source>
</reference>
<dbReference type="InterPro" id="IPR004839">
    <property type="entry name" value="Aminotransferase_I/II_large"/>
</dbReference>
<comment type="cofactor">
    <cofactor evidence="1 11">
        <name>pyridoxal 5'-phosphate</name>
        <dbReference type="ChEBI" id="CHEBI:597326"/>
    </cofactor>
</comment>
<dbReference type="Gene3D" id="3.90.1150.10">
    <property type="entry name" value="Aspartate Aminotransferase, domain 1"/>
    <property type="match status" value="1"/>
</dbReference>
<dbReference type="CDD" id="cd00609">
    <property type="entry name" value="AAT_like"/>
    <property type="match status" value="1"/>
</dbReference>
<comment type="pathway">
    <text evidence="2 11">Amino-acid biosynthesis; L-histidine biosynthesis; L-histidine from 5-phospho-alpha-D-ribose 1-diphosphate: step 7/9.</text>
</comment>
<feature type="domain" description="Aminotransferase class I/classII large" evidence="12">
    <location>
        <begin position="29"/>
        <end position="354"/>
    </location>
</feature>